<reference evidence="2" key="1">
    <citation type="submission" date="2020-11" db="EMBL/GenBank/DDBJ databases">
        <authorList>
            <consortium name="DOE Joint Genome Institute"/>
            <person name="Ahrendt S."/>
            <person name="Riley R."/>
            <person name="Andreopoulos W."/>
            <person name="Labutti K."/>
            <person name="Pangilinan J."/>
            <person name="Ruiz-Duenas F.J."/>
            <person name="Barrasa J.M."/>
            <person name="Sanchez-Garcia M."/>
            <person name="Camarero S."/>
            <person name="Miyauchi S."/>
            <person name="Serrano A."/>
            <person name="Linde D."/>
            <person name="Babiker R."/>
            <person name="Drula E."/>
            <person name="Ayuso-Fernandez I."/>
            <person name="Pacheco R."/>
            <person name="Padilla G."/>
            <person name="Ferreira P."/>
            <person name="Barriuso J."/>
            <person name="Kellner H."/>
            <person name="Castanera R."/>
            <person name="Alfaro M."/>
            <person name="Ramirez L."/>
            <person name="Pisabarro A.G."/>
            <person name="Kuo A."/>
            <person name="Tritt A."/>
            <person name="Lipzen A."/>
            <person name="He G."/>
            <person name="Yan M."/>
            <person name="Ng V."/>
            <person name="Cullen D."/>
            <person name="Martin F."/>
            <person name="Rosso M.-N."/>
            <person name="Henrissat B."/>
            <person name="Hibbett D."/>
            <person name="Martinez A.T."/>
            <person name="Grigoriev I.V."/>
        </authorList>
    </citation>
    <scope>NUCLEOTIDE SEQUENCE</scope>
    <source>
        <strain evidence="2">MF-IS2</strain>
    </source>
</reference>
<organism evidence="2 3">
    <name type="scientific">Macrolepiota fuliginosa MF-IS2</name>
    <dbReference type="NCBI Taxonomy" id="1400762"/>
    <lineage>
        <taxon>Eukaryota</taxon>
        <taxon>Fungi</taxon>
        <taxon>Dikarya</taxon>
        <taxon>Basidiomycota</taxon>
        <taxon>Agaricomycotina</taxon>
        <taxon>Agaricomycetes</taxon>
        <taxon>Agaricomycetidae</taxon>
        <taxon>Agaricales</taxon>
        <taxon>Agaricineae</taxon>
        <taxon>Agaricaceae</taxon>
        <taxon>Macrolepiota</taxon>
    </lineage>
</organism>
<keyword evidence="3" id="KW-1185">Reference proteome</keyword>
<evidence type="ECO:0000256" key="1">
    <source>
        <dbReference type="SAM" id="Phobius"/>
    </source>
</evidence>
<feature type="transmembrane region" description="Helical" evidence="1">
    <location>
        <begin position="212"/>
        <end position="237"/>
    </location>
</feature>
<accession>A0A9P5WZK2</accession>
<dbReference type="AlphaFoldDB" id="A0A9P5WZK2"/>
<sequence>MCTIQSWQLTPSGTMNPSSSTLALLYDLWKTYYVVNSRSYQSSFASGFAPYHKSNSSSSRQIQNIWTGKWIGVSVIYLMCRYMPFAAILLELLHLFNVRVEADLVPNDVVDPGHPLLTATPMLPHRSGLCFNMALNLWRNCLRALLHRVVPLILRVYALWGTSQPVAIFLSFLTVGLTCGLVLVSFKVTVWGSFPWGTECTRGGDISLMTEIGSLLALSIDAGIDLSIIMGMAIWGIRKKYPALDKSNRLLMKIQRDTITYFCNNFFIAAISVVVCLTRVTQASVPLRIGGVLTSMLASTMILDLKDYGNRTFSFSQDLDAADPMSELSTLRFNDREPSQIDE</sequence>
<proteinExistence type="predicted"/>
<keyword evidence="1" id="KW-0812">Transmembrane</keyword>
<keyword evidence="1" id="KW-1133">Transmembrane helix</keyword>
<protein>
    <submittedName>
        <fullName evidence="2">Uncharacterized protein</fullName>
    </submittedName>
</protein>
<evidence type="ECO:0000313" key="3">
    <source>
        <dbReference type="Proteomes" id="UP000807342"/>
    </source>
</evidence>
<comment type="caution">
    <text evidence="2">The sequence shown here is derived from an EMBL/GenBank/DDBJ whole genome shotgun (WGS) entry which is preliminary data.</text>
</comment>
<feature type="transmembrane region" description="Helical" evidence="1">
    <location>
        <begin position="167"/>
        <end position="192"/>
    </location>
</feature>
<keyword evidence="1" id="KW-0472">Membrane</keyword>
<dbReference type="EMBL" id="MU151747">
    <property type="protein sequence ID" value="KAF9441919.1"/>
    <property type="molecule type" value="Genomic_DNA"/>
</dbReference>
<feature type="transmembrane region" description="Helical" evidence="1">
    <location>
        <begin position="258"/>
        <end position="280"/>
    </location>
</feature>
<evidence type="ECO:0000313" key="2">
    <source>
        <dbReference type="EMBL" id="KAF9441919.1"/>
    </source>
</evidence>
<name>A0A9P5WZK2_9AGAR</name>
<dbReference type="Proteomes" id="UP000807342">
    <property type="component" value="Unassembled WGS sequence"/>
</dbReference>
<gene>
    <name evidence="2" type="ORF">P691DRAFT_790321</name>
</gene>